<organism evidence="2 3">
    <name type="scientific">Sporomusa acidovorans (strain ATCC 49682 / DSM 3132 / Mol)</name>
    <dbReference type="NCBI Taxonomy" id="1123286"/>
    <lineage>
        <taxon>Bacteria</taxon>
        <taxon>Bacillati</taxon>
        <taxon>Bacillota</taxon>
        <taxon>Negativicutes</taxon>
        <taxon>Selenomonadales</taxon>
        <taxon>Sporomusaceae</taxon>
        <taxon>Sporomusa</taxon>
    </lineage>
</organism>
<accession>A0ABZ3JCE7</accession>
<evidence type="ECO:0000259" key="1">
    <source>
        <dbReference type="Pfam" id="PF13280"/>
    </source>
</evidence>
<dbReference type="Pfam" id="PF13280">
    <property type="entry name" value="WYL"/>
    <property type="match status" value="1"/>
</dbReference>
<name>A0ABZ3JCE7_SPOA4</name>
<keyword evidence="3" id="KW-1185">Reference proteome</keyword>
<reference evidence="2" key="1">
    <citation type="submission" date="2024-05" db="EMBL/GenBank/DDBJ databases">
        <title>Isolation and characterization of Sporomusa carbonis sp. nov., a carboxydotrophic hydrogenogen in the genus of Sporomusa isolated from a charcoal burning pile.</title>
        <authorList>
            <person name="Boeer T."/>
            <person name="Rosenbaum F."/>
            <person name="Eysell L."/>
            <person name="Mueller V."/>
            <person name="Daniel R."/>
            <person name="Poehlein A."/>
        </authorList>
    </citation>
    <scope>NUCLEOTIDE SEQUENCE [LARGE SCALE GENOMIC DNA]</scope>
    <source>
        <strain evidence="2">DSM 3132</strain>
    </source>
</reference>
<dbReference type="Proteomes" id="UP000216052">
    <property type="component" value="Chromosome"/>
</dbReference>
<sequence>MELFSEIHSRYFYIISEILKTAAVRKLTGEDIAATVSRLGFAETSLELTPQLLNITNNGYFLLKNDSSGYIPLVENVPPLTLTTLQKRWLKAIIEDKRFALFADKNERNFYRSLLSDIEPLYNPNHLITVDMASDGDPYDSDEYKNIFSTILQAIQTGKVLLIRYESGKGNRLSSYFAPYKLEYSMKDDKFRLVCVRVRQKKFRSLYKLNLSRITSVELMDWNTLSDLAGYVQSLRVPEPIEIEITNERNGFERIFTQLSNFERVSEYFEDTKCCLMKIYYYEVDEMELLITLLSFGPVIRILGPERFKKQAVERITAQKQLFISNDDI</sequence>
<protein>
    <recommendedName>
        <fullName evidence="1">WYL domain-containing protein</fullName>
    </recommendedName>
</protein>
<dbReference type="EMBL" id="CP155571">
    <property type="protein sequence ID" value="XFO75552.1"/>
    <property type="molecule type" value="Genomic_DNA"/>
</dbReference>
<evidence type="ECO:0000313" key="3">
    <source>
        <dbReference type="Proteomes" id="UP000216052"/>
    </source>
</evidence>
<evidence type="ECO:0000313" key="2">
    <source>
        <dbReference type="EMBL" id="XFO75552.1"/>
    </source>
</evidence>
<proteinExistence type="predicted"/>
<dbReference type="InterPro" id="IPR026881">
    <property type="entry name" value="WYL_dom"/>
</dbReference>
<dbReference type="RefSeq" id="WP_093795067.1">
    <property type="nucleotide sequence ID" value="NZ_CP155571.1"/>
</dbReference>
<feature type="domain" description="WYL" evidence="1">
    <location>
        <begin position="147"/>
        <end position="218"/>
    </location>
</feature>
<gene>
    <name evidence="2" type="ORF">SPACI_056740</name>
</gene>
<dbReference type="PROSITE" id="PS52050">
    <property type="entry name" value="WYL"/>
    <property type="match status" value="1"/>
</dbReference>